<sequence length="44" mass="4862">MLKTESGKSMDSHGKGSPYSTSHKLFFLKKGSLPSDLFCTNVLR</sequence>
<proteinExistence type="predicted"/>
<keyword evidence="2" id="KW-1185">Reference proteome</keyword>
<name>G5SNQ1_9BACT</name>
<dbReference type="HOGENOM" id="CLU_3219626_0_0_10"/>
<dbReference type="STRING" id="762968.HMPREF9441_00982"/>
<organism evidence="1 2">
    <name type="scientific">Paraprevotella clara YIT 11840</name>
    <dbReference type="NCBI Taxonomy" id="762968"/>
    <lineage>
        <taxon>Bacteria</taxon>
        <taxon>Pseudomonadati</taxon>
        <taxon>Bacteroidota</taxon>
        <taxon>Bacteroidia</taxon>
        <taxon>Bacteroidales</taxon>
        <taxon>Prevotellaceae</taxon>
        <taxon>Paraprevotella</taxon>
    </lineage>
</organism>
<evidence type="ECO:0000313" key="2">
    <source>
        <dbReference type="Proteomes" id="UP000003598"/>
    </source>
</evidence>
<reference evidence="1 2" key="1">
    <citation type="submission" date="2011-03" db="EMBL/GenBank/DDBJ databases">
        <authorList>
            <person name="Weinstock G."/>
            <person name="Sodergren E."/>
            <person name="Clifton S."/>
            <person name="Fulton L."/>
            <person name="Fulton B."/>
            <person name="Courtney L."/>
            <person name="Fronick C."/>
            <person name="Harrison M."/>
            <person name="Strong C."/>
            <person name="Farmer C."/>
            <person name="Delahaunty K."/>
            <person name="Markovic C."/>
            <person name="Hall O."/>
            <person name="Minx P."/>
            <person name="Tomlinson C."/>
            <person name="Mitreva M."/>
            <person name="Hou S."/>
            <person name="Chen J."/>
            <person name="Wollam A."/>
            <person name="Pepin K.H."/>
            <person name="Johnson M."/>
            <person name="Bhonagiri V."/>
            <person name="Zhang X."/>
            <person name="Suruliraj S."/>
            <person name="Warren W."/>
            <person name="Chinwalla A."/>
            <person name="Mardis E.R."/>
            <person name="Wilson R.K."/>
        </authorList>
    </citation>
    <scope>NUCLEOTIDE SEQUENCE [LARGE SCALE GENOMIC DNA]</scope>
    <source>
        <strain evidence="1 2">YIT 11840</strain>
    </source>
</reference>
<gene>
    <name evidence="1" type="ORF">HMPREF9441_00982</name>
</gene>
<dbReference type="EMBL" id="AFFY01000015">
    <property type="protein sequence ID" value="EHH01317.1"/>
    <property type="molecule type" value="Genomic_DNA"/>
</dbReference>
<comment type="caution">
    <text evidence="1">The sequence shown here is derived from an EMBL/GenBank/DDBJ whole genome shotgun (WGS) entry which is preliminary data.</text>
</comment>
<dbReference type="AlphaFoldDB" id="G5SNQ1"/>
<dbReference type="Proteomes" id="UP000003598">
    <property type="component" value="Unassembled WGS sequence"/>
</dbReference>
<protein>
    <submittedName>
        <fullName evidence="1">Uncharacterized protein</fullName>
    </submittedName>
</protein>
<evidence type="ECO:0000313" key="1">
    <source>
        <dbReference type="EMBL" id="EHH01317.1"/>
    </source>
</evidence>
<accession>G5SNQ1</accession>